<evidence type="ECO:0000256" key="1">
    <source>
        <dbReference type="ARBA" id="ARBA00005564"/>
    </source>
</evidence>
<sequence>MIFSPTRLSKSISIETLSLSRKMSTYRLLAGGYRSTISLLSFDSSNAKLHVISDSPAPSNASWLELSPSKSGVLYSLSEDDKGLALSLKFDGKDRVEITGERETNGVPAHVCVLKDGSGIIAGNYGGGSIIYFPIDSDGKLSKTSESFPLKFPFVYEGKEAPVPDRQDTPHPHQIVEGEKGTLYVPDLGNDRIWVIERQGEQGFSIKGYLQCPEGDGPRHAVISPDGKHLYVLTELSNNIIVFSLNDSTYPAHPLPDFETSILPPGAPKPFVGVMSAAELLQHPSIPGVLYASNRGEVEAKKGKKDAVEGDTIAICLLSADGLKIEEIKQVRTDCDFIRAMQISPDGQYVALAGQNGGGVEIWKITGERGDVWKLAAKEESITKITDFVWV</sequence>
<dbReference type="OrthoDB" id="9972196at2759"/>
<dbReference type="InParanoid" id="A0A1Y2AQY9"/>
<dbReference type="STRING" id="71784.A0A1Y2AQY9"/>
<evidence type="ECO:0000313" key="3">
    <source>
        <dbReference type="Proteomes" id="UP000193986"/>
    </source>
</evidence>
<reference evidence="2 3" key="1">
    <citation type="submission" date="2016-07" db="EMBL/GenBank/DDBJ databases">
        <title>Pervasive Adenine N6-methylation of Active Genes in Fungi.</title>
        <authorList>
            <consortium name="DOE Joint Genome Institute"/>
            <person name="Mondo S.J."/>
            <person name="Dannebaum R.O."/>
            <person name="Kuo R.C."/>
            <person name="Labutti K."/>
            <person name="Haridas S."/>
            <person name="Kuo A."/>
            <person name="Salamov A."/>
            <person name="Ahrendt S.R."/>
            <person name="Lipzen A."/>
            <person name="Sullivan W."/>
            <person name="Andreopoulos W.B."/>
            <person name="Clum A."/>
            <person name="Lindquist E."/>
            <person name="Daum C."/>
            <person name="Ramamoorthy G.K."/>
            <person name="Gryganskyi A."/>
            <person name="Culley D."/>
            <person name="Magnuson J.K."/>
            <person name="James T.Y."/>
            <person name="O'Malley M.A."/>
            <person name="Stajich J.E."/>
            <person name="Spatafora J.W."/>
            <person name="Visel A."/>
            <person name="Grigoriev I.V."/>
        </authorList>
    </citation>
    <scope>NUCLEOTIDE SEQUENCE [LARGE SCALE GENOMIC DNA]</scope>
    <source>
        <strain evidence="2 3">68-887.2</strain>
    </source>
</reference>
<dbReference type="Gene3D" id="2.130.10.10">
    <property type="entry name" value="YVTN repeat-like/Quinoprotein amine dehydrogenase"/>
    <property type="match status" value="1"/>
</dbReference>
<dbReference type="Pfam" id="PF10282">
    <property type="entry name" value="Lactonase"/>
    <property type="match status" value="1"/>
</dbReference>
<dbReference type="PANTHER" id="PTHR30344">
    <property type="entry name" value="6-PHOSPHOGLUCONOLACTONASE-RELATED"/>
    <property type="match status" value="1"/>
</dbReference>
<keyword evidence="3" id="KW-1185">Reference proteome</keyword>
<dbReference type="InterPro" id="IPR015943">
    <property type="entry name" value="WD40/YVTN_repeat-like_dom_sf"/>
</dbReference>
<dbReference type="GO" id="GO:0017057">
    <property type="term" value="F:6-phosphogluconolactonase activity"/>
    <property type="evidence" value="ECO:0007669"/>
    <property type="project" value="TreeGrafter"/>
</dbReference>
<dbReference type="Proteomes" id="UP000193986">
    <property type="component" value="Unassembled WGS sequence"/>
</dbReference>
<protein>
    <submittedName>
        <fullName evidence="2">Lactonase, 7-bladed beta-propeller-domain-containing protein</fullName>
    </submittedName>
</protein>
<comment type="caution">
    <text evidence="2">The sequence shown here is derived from an EMBL/GenBank/DDBJ whole genome shotgun (WGS) entry which is preliminary data.</text>
</comment>
<dbReference type="SUPFAM" id="SSF75011">
    <property type="entry name" value="3-carboxy-cis,cis-mucoante lactonizing enzyme"/>
    <property type="match status" value="1"/>
</dbReference>
<dbReference type="InterPro" id="IPR050282">
    <property type="entry name" value="Cycloisomerase_2"/>
</dbReference>
<dbReference type="AlphaFoldDB" id="A0A1Y2AQY9"/>
<name>A0A1Y2AQY9_9TREE</name>
<evidence type="ECO:0000313" key="2">
    <source>
        <dbReference type="EMBL" id="ORY24989.1"/>
    </source>
</evidence>
<organism evidence="2 3">
    <name type="scientific">Naematelia encephala</name>
    <dbReference type="NCBI Taxonomy" id="71784"/>
    <lineage>
        <taxon>Eukaryota</taxon>
        <taxon>Fungi</taxon>
        <taxon>Dikarya</taxon>
        <taxon>Basidiomycota</taxon>
        <taxon>Agaricomycotina</taxon>
        <taxon>Tremellomycetes</taxon>
        <taxon>Tremellales</taxon>
        <taxon>Naemateliaceae</taxon>
        <taxon>Naematelia</taxon>
    </lineage>
</organism>
<accession>A0A1Y2AQY9</accession>
<comment type="similarity">
    <text evidence="1">Belongs to the cycloisomerase 2 family.</text>
</comment>
<gene>
    <name evidence="2" type="ORF">BCR39DRAFT_545501</name>
</gene>
<dbReference type="PANTHER" id="PTHR30344:SF7">
    <property type="entry name" value="DUF2415 DOMAIN-CONTAINING PROTEIN"/>
    <property type="match status" value="1"/>
</dbReference>
<proteinExistence type="inferred from homology"/>
<dbReference type="InterPro" id="IPR019405">
    <property type="entry name" value="Lactonase_7-beta_prop"/>
</dbReference>
<dbReference type="EMBL" id="MCFC01000062">
    <property type="protein sequence ID" value="ORY24989.1"/>
    <property type="molecule type" value="Genomic_DNA"/>
</dbReference>